<comment type="caution">
    <text evidence="9">The sequence shown here is derived from an EMBL/GenBank/DDBJ whole genome shotgun (WGS) entry which is preliminary data.</text>
</comment>
<dbReference type="Proteomes" id="UP000231553">
    <property type="component" value="Unassembled WGS sequence"/>
</dbReference>
<dbReference type="EMBL" id="PGTB01000108">
    <property type="protein sequence ID" value="PJE35203.1"/>
    <property type="molecule type" value="Genomic_DNA"/>
</dbReference>
<keyword evidence="6" id="KW-0283">Flagellar rotation</keyword>
<dbReference type="PANTHER" id="PTHR43484">
    <property type="match status" value="1"/>
</dbReference>
<dbReference type="GO" id="GO:0009425">
    <property type="term" value="C:bacterial-type flagellum basal body"/>
    <property type="evidence" value="ECO:0007669"/>
    <property type="project" value="InterPro"/>
</dbReference>
<comment type="subcellular location">
    <subcellularLocation>
        <location evidence="1">Cell membrane</location>
        <topology evidence="1">Peripheral membrane protein</topology>
        <orientation evidence="1">Cytoplasmic side</orientation>
    </subcellularLocation>
</comment>
<keyword evidence="5" id="KW-0145">Chemotaxis</keyword>
<dbReference type="PANTHER" id="PTHR43484:SF1">
    <property type="entry name" value="FLAGELLAR MOTOR SWITCH PROTEIN FLIN"/>
    <property type="match status" value="1"/>
</dbReference>
<evidence type="ECO:0000313" key="9">
    <source>
        <dbReference type="EMBL" id="PJE35203.1"/>
    </source>
</evidence>
<evidence type="ECO:0000259" key="8">
    <source>
        <dbReference type="Pfam" id="PF01052"/>
    </source>
</evidence>
<sequence length="78" mass="8626">MLNVGLQVQIILGRSRMPIAQLLKLTRGSVIELDKKIGDPVEVMINDRLVARGDLVKLPGDRLGVSLTEIVKDYVSEE</sequence>
<keyword evidence="7" id="KW-0472">Membrane</keyword>
<dbReference type="Gene3D" id="2.30.330.10">
    <property type="entry name" value="SpoA-like"/>
    <property type="match status" value="1"/>
</dbReference>
<dbReference type="GO" id="GO:0003774">
    <property type="term" value="F:cytoskeletal motor activity"/>
    <property type="evidence" value="ECO:0007669"/>
    <property type="project" value="InterPro"/>
</dbReference>
<dbReference type="GO" id="GO:0006935">
    <property type="term" value="P:chemotaxis"/>
    <property type="evidence" value="ECO:0007669"/>
    <property type="project" value="UniProtKB-KW"/>
</dbReference>
<dbReference type="Pfam" id="PF01052">
    <property type="entry name" value="FliMN_C"/>
    <property type="match status" value="1"/>
</dbReference>
<dbReference type="OrthoDB" id="9790303at2"/>
<gene>
    <name evidence="9" type="ORF">CVM52_18370</name>
</gene>
<organism evidence="9 10">
    <name type="scientific">Pseudooceanicola lipolyticus</name>
    <dbReference type="NCBI Taxonomy" id="2029104"/>
    <lineage>
        <taxon>Bacteria</taxon>
        <taxon>Pseudomonadati</taxon>
        <taxon>Pseudomonadota</taxon>
        <taxon>Alphaproteobacteria</taxon>
        <taxon>Rhodobacterales</taxon>
        <taxon>Paracoccaceae</taxon>
        <taxon>Pseudooceanicola</taxon>
    </lineage>
</organism>
<proteinExistence type="inferred from homology"/>
<dbReference type="InterPro" id="IPR051469">
    <property type="entry name" value="FliN/MopA/SpaO"/>
</dbReference>
<keyword evidence="4" id="KW-1003">Cell membrane</keyword>
<evidence type="ECO:0000256" key="5">
    <source>
        <dbReference type="ARBA" id="ARBA00022500"/>
    </source>
</evidence>
<evidence type="ECO:0000256" key="6">
    <source>
        <dbReference type="ARBA" id="ARBA00022779"/>
    </source>
</evidence>
<accession>A0A2M8IXD4</accession>
<evidence type="ECO:0000313" key="10">
    <source>
        <dbReference type="Proteomes" id="UP000231553"/>
    </source>
</evidence>
<evidence type="ECO:0000256" key="1">
    <source>
        <dbReference type="ARBA" id="ARBA00004413"/>
    </source>
</evidence>
<evidence type="ECO:0000256" key="2">
    <source>
        <dbReference type="ARBA" id="ARBA00009226"/>
    </source>
</evidence>
<reference evidence="9 10" key="1">
    <citation type="journal article" date="2018" name="Int. J. Syst. Evol. Microbiol.">
        <title>Pseudooceanicola lipolyticus sp. nov., a marine alphaproteobacterium, reclassification of Oceanicola flagellatus as Pseudooceanicola flagellatus comb. nov. and emended description of the genus Pseudooceanicola.</title>
        <authorList>
            <person name="Huang M.-M."/>
            <person name="Guo L.-L."/>
            <person name="Wu Y.-H."/>
            <person name="Lai Q.-L."/>
            <person name="Shao Z.-Z."/>
            <person name="Wang C.-S."/>
            <person name="Wu M."/>
            <person name="Xu X.-W."/>
        </authorList>
    </citation>
    <scope>NUCLEOTIDE SEQUENCE [LARGE SCALE GENOMIC DNA]</scope>
    <source>
        <strain evidence="9 10">157</strain>
    </source>
</reference>
<dbReference type="PRINTS" id="PR00956">
    <property type="entry name" value="FLGMOTORFLIN"/>
</dbReference>
<dbReference type="SUPFAM" id="SSF101801">
    <property type="entry name" value="Surface presentation of antigens (SPOA)"/>
    <property type="match status" value="1"/>
</dbReference>
<evidence type="ECO:0000256" key="4">
    <source>
        <dbReference type="ARBA" id="ARBA00022475"/>
    </source>
</evidence>
<evidence type="ECO:0000256" key="3">
    <source>
        <dbReference type="ARBA" id="ARBA00021897"/>
    </source>
</evidence>
<name>A0A2M8IXD4_9RHOB</name>
<evidence type="ECO:0000256" key="7">
    <source>
        <dbReference type="ARBA" id="ARBA00023136"/>
    </source>
</evidence>
<feature type="domain" description="Flagellar motor switch protein FliN-like C-terminal" evidence="8">
    <location>
        <begin position="3"/>
        <end position="71"/>
    </location>
</feature>
<dbReference type="InterPro" id="IPR001172">
    <property type="entry name" value="FliN_T3SS_HrcQb"/>
</dbReference>
<dbReference type="GO" id="GO:0005886">
    <property type="term" value="C:plasma membrane"/>
    <property type="evidence" value="ECO:0007669"/>
    <property type="project" value="UniProtKB-SubCell"/>
</dbReference>
<dbReference type="InterPro" id="IPR001543">
    <property type="entry name" value="FliN-like_C"/>
</dbReference>
<dbReference type="InterPro" id="IPR036429">
    <property type="entry name" value="SpoA-like_sf"/>
</dbReference>
<dbReference type="AlphaFoldDB" id="A0A2M8IXD4"/>
<dbReference type="GO" id="GO:0071973">
    <property type="term" value="P:bacterial-type flagellum-dependent cell motility"/>
    <property type="evidence" value="ECO:0007669"/>
    <property type="project" value="InterPro"/>
</dbReference>
<comment type="similarity">
    <text evidence="2">Belongs to the FliN/MopA/SpaO family.</text>
</comment>
<protein>
    <recommendedName>
        <fullName evidence="3">Flagellar motor switch protein FliN</fullName>
    </recommendedName>
</protein>
<keyword evidence="10" id="KW-1185">Reference proteome</keyword>